<proteinExistence type="predicted"/>
<keyword evidence="1" id="KW-0472">Membrane</keyword>
<reference evidence="2 3" key="1">
    <citation type="submission" date="2018-03" db="EMBL/GenBank/DDBJ databases">
        <title>Adhaeribacter sp. HMF7605 Genome sequencing and assembly.</title>
        <authorList>
            <person name="Kang H."/>
            <person name="Kang J."/>
            <person name="Cha I."/>
            <person name="Kim H."/>
            <person name="Joh K."/>
        </authorList>
    </citation>
    <scope>NUCLEOTIDE SEQUENCE [LARGE SCALE GENOMIC DNA]</scope>
    <source>
        <strain evidence="2 3">HMF7605</strain>
    </source>
</reference>
<evidence type="ECO:0000313" key="2">
    <source>
        <dbReference type="EMBL" id="PSR53708.1"/>
    </source>
</evidence>
<dbReference type="OrthoDB" id="329514at2"/>
<evidence type="ECO:0000256" key="1">
    <source>
        <dbReference type="SAM" id="Phobius"/>
    </source>
</evidence>
<name>A0A2T2YE23_9BACT</name>
<accession>A0A2T2YE23</accession>
<keyword evidence="1" id="KW-0812">Transmembrane</keyword>
<organism evidence="2 3">
    <name type="scientific">Adhaeribacter arboris</name>
    <dbReference type="NCBI Taxonomy" id="2072846"/>
    <lineage>
        <taxon>Bacteria</taxon>
        <taxon>Pseudomonadati</taxon>
        <taxon>Bacteroidota</taxon>
        <taxon>Cytophagia</taxon>
        <taxon>Cytophagales</taxon>
        <taxon>Hymenobacteraceae</taxon>
        <taxon>Adhaeribacter</taxon>
    </lineage>
</organism>
<evidence type="ECO:0000313" key="3">
    <source>
        <dbReference type="Proteomes" id="UP000240357"/>
    </source>
</evidence>
<feature type="transmembrane region" description="Helical" evidence="1">
    <location>
        <begin position="118"/>
        <end position="138"/>
    </location>
</feature>
<feature type="transmembrane region" description="Helical" evidence="1">
    <location>
        <begin position="45"/>
        <end position="65"/>
    </location>
</feature>
<dbReference type="AlphaFoldDB" id="A0A2T2YE23"/>
<sequence length="145" mass="16250">MYTGLQHLHSYLAYLVLLGLLFSIFTALGGWMQNRPFVDKDRKRALLGLIPTHLQWVIGLVLYFVSPLGAANASGAAMKDATSRLYILEHPLTMVLAVVLITVGYARAKRLKIGKARFRSIFVFYGLGLLLILSRIPWQAWFAVS</sequence>
<protein>
    <recommendedName>
        <fullName evidence="4">Cytochrome B</fullName>
    </recommendedName>
</protein>
<dbReference type="RefSeq" id="WP_106928605.1">
    <property type="nucleotide sequence ID" value="NZ_PYFT01000001.1"/>
</dbReference>
<comment type="caution">
    <text evidence="2">The sequence shown here is derived from an EMBL/GenBank/DDBJ whole genome shotgun (WGS) entry which is preliminary data.</text>
</comment>
<feature type="transmembrane region" description="Helical" evidence="1">
    <location>
        <begin position="12"/>
        <end position="33"/>
    </location>
</feature>
<keyword evidence="3" id="KW-1185">Reference proteome</keyword>
<dbReference type="EMBL" id="PYFT01000001">
    <property type="protein sequence ID" value="PSR53708.1"/>
    <property type="molecule type" value="Genomic_DNA"/>
</dbReference>
<dbReference type="Proteomes" id="UP000240357">
    <property type="component" value="Unassembled WGS sequence"/>
</dbReference>
<keyword evidence="1" id="KW-1133">Transmembrane helix</keyword>
<feature type="transmembrane region" description="Helical" evidence="1">
    <location>
        <begin position="85"/>
        <end position="106"/>
    </location>
</feature>
<gene>
    <name evidence="2" type="ORF">AHMF7605_09315</name>
</gene>
<evidence type="ECO:0008006" key="4">
    <source>
        <dbReference type="Google" id="ProtNLM"/>
    </source>
</evidence>